<feature type="region of interest" description="Disordered" evidence="1">
    <location>
        <begin position="238"/>
        <end position="263"/>
    </location>
</feature>
<evidence type="ECO:0000313" key="3">
    <source>
        <dbReference type="EMBL" id="WAR05420.1"/>
    </source>
</evidence>
<dbReference type="Pfam" id="PF00754">
    <property type="entry name" value="F5_F8_type_C"/>
    <property type="match status" value="1"/>
</dbReference>
<dbReference type="Gene3D" id="2.60.120.260">
    <property type="entry name" value="Galactose-binding domain-like"/>
    <property type="match status" value="1"/>
</dbReference>
<feature type="domain" description="F5/8 type C" evidence="2">
    <location>
        <begin position="18"/>
        <end position="122"/>
    </location>
</feature>
<dbReference type="PANTHER" id="PTHR24543:SF325">
    <property type="entry name" value="F5_8 TYPE C DOMAIN-CONTAINING PROTEIN"/>
    <property type="match status" value="1"/>
</dbReference>
<dbReference type="InterPro" id="IPR000421">
    <property type="entry name" value="FA58C"/>
</dbReference>
<dbReference type="InterPro" id="IPR008979">
    <property type="entry name" value="Galactose-bd-like_sf"/>
</dbReference>
<keyword evidence="4" id="KW-1185">Reference proteome</keyword>
<proteinExistence type="predicted"/>
<dbReference type="PROSITE" id="PS50022">
    <property type="entry name" value="FA58C_3"/>
    <property type="match status" value="1"/>
</dbReference>
<protein>
    <recommendedName>
        <fullName evidence="2">F5/8 type C domain-containing protein</fullName>
    </recommendedName>
</protein>
<name>A0ABY7E5V9_MYAAR</name>
<dbReference type="Proteomes" id="UP001164746">
    <property type="component" value="Chromosome 5"/>
</dbReference>
<gene>
    <name evidence="3" type="ORF">MAR_020789</name>
</gene>
<accession>A0ABY7E5V9</accession>
<reference evidence="3" key="1">
    <citation type="submission" date="2022-11" db="EMBL/GenBank/DDBJ databases">
        <title>Centuries of genome instability and evolution in soft-shell clam transmissible cancer (bioRxiv).</title>
        <authorList>
            <person name="Hart S.F.M."/>
            <person name="Yonemitsu M.A."/>
            <person name="Giersch R.M."/>
            <person name="Beal B.F."/>
            <person name="Arriagada G."/>
            <person name="Davis B.W."/>
            <person name="Ostrander E.A."/>
            <person name="Goff S.P."/>
            <person name="Metzger M.J."/>
        </authorList>
    </citation>
    <scope>NUCLEOTIDE SEQUENCE</scope>
    <source>
        <strain evidence="3">MELC-2E11</strain>
        <tissue evidence="3">Siphon/mantle</tissue>
    </source>
</reference>
<feature type="compositionally biased region" description="Low complexity" evidence="1">
    <location>
        <begin position="244"/>
        <end position="258"/>
    </location>
</feature>
<dbReference type="PANTHER" id="PTHR24543">
    <property type="entry name" value="MULTICOPPER OXIDASE-RELATED"/>
    <property type="match status" value="1"/>
</dbReference>
<organism evidence="3 4">
    <name type="scientific">Mya arenaria</name>
    <name type="common">Soft-shell clam</name>
    <dbReference type="NCBI Taxonomy" id="6604"/>
    <lineage>
        <taxon>Eukaryota</taxon>
        <taxon>Metazoa</taxon>
        <taxon>Spiralia</taxon>
        <taxon>Lophotrochozoa</taxon>
        <taxon>Mollusca</taxon>
        <taxon>Bivalvia</taxon>
        <taxon>Autobranchia</taxon>
        <taxon>Heteroconchia</taxon>
        <taxon>Euheterodonta</taxon>
        <taxon>Imparidentia</taxon>
        <taxon>Neoheterodontei</taxon>
        <taxon>Myida</taxon>
        <taxon>Myoidea</taxon>
        <taxon>Myidae</taxon>
        <taxon>Mya</taxon>
    </lineage>
</organism>
<dbReference type="EMBL" id="CP111016">
    <property type="protein sequence ID" value="WAR05420.1"/>
    <property type="molecule type" value="Genomic_DNA"/>
</dbReference>
<sequence length="276" mass="30729">MSVKVDTDMPVKVDAAQCEENLIPAVLDSMTSSSVNDVSDKTTNYGAGRGVINATQVKDAHGITQMGAWIPEKSNLNQWLQIQLKEPALIRGLETQGRDGEGQWVDKYRVLYSADCKHWHTVGGFNVTDMVGVSVWDAGPGGDREGKYRVLYSAVGKHRHTVGGFNVTATLGVSVWDAGPGEGREGKYRVLYSEFFTGNSDDKSTVRNMFHCPAIAKCIRVQPLGICRRNDDNTADYHHHYASTNNDANHNNDTNNDQHNNDAYDYYKHYHHHNDT</sequence>
<evidence type="ECO:0000256" key="1">
    <source>
        <dbReference type="SAM" id="MobiDB-lite"/>
    </source>
</evidence>
<evidence type="ECO:0000313" key="4">
    <source>
        <dbReference type="Proteomes" id="UP001164746"/>
    </source>
</evidence>
<evidence type="ECO:0000259" key="2">
    <source>
        <dbReference type="PROSITE" id="PS50022"/>
    </source>
</evidence>
<dbReference type="SUPFAM" id="SSF49785">
    <property type="entry name" value="Galactose-binding domain-like"/>
    <property type="match status" value="1"/>
</dbReference>